<dbReference type="OrthoDB" id="10608723at2759"/>
<reference evidence="1" key="1">
    <citation type="submission" date="2020-05" db="EMBL/GenBank/DDBJ databases">
        <title>Mycena genomes resolve the evolution of fungal bioluminescence.</title>
        <authorList>
            <person name="Tsai I.J."/>
        </authorList>
    </citation>
    <scope>NUCLEOTIDE SEQUENCE</scope>
    <source>
        <strain evidence="1">CCC161011</strain>
    </source>
</reference>
<proteinExistence type="predicted"/>
<evidence type="ECO:0000313" key="2">
    <source>
        <dbReference type="Proteomes" id="UP000620124"/>
    </source>
</evidence>
<protein>
    <submittedName>
        <fullName evidence="1">Uncharacterized protein</fullName>
    </submittedName>
</protein>
<evidence type="ECO:0000313" key="1">
    <source>
        <dbReference type="EMBL" id="KAF7365930.1"/>
    </source>
</evidence>
<dbReference type="Proteomes" id="UP000620124">
    <property type="component" value="Unassembled WGS sequence"/>
</dbReference>
<accession>A0A8H6YY25</accession>
<comment type="caution">
    <text evidence="1">The sequence shown here is derived from an EMBL/GenBank/DDBJ whole genome shotgun (WGS) entry which is preliminary data.</text>
</comment>
<name>A0A8H6YY25_9AGAR</name>
<dbReference type="AlphaFoldDB" id="A0A8H6YY25"/>
<keyword evidence="2" id="KW-1185">Reference proteome</keyword>
<gene>
    <name evidence="1" type="ORF">MVEN_00468200</name>
</gene>
<sequence>MLDVSTFIIVQPHVNERTGGLTATVTHVQHDFHPPQRTGSNSDCACGWIHSCVDASRLHCGKSNNIRGIFRIATDLTRRFTFTTFNYSNGPAVITVSVTELEDPKWHAYEWMDSIARANRSDTRMALHVVFSRTGRVVCGFLVPLRKSNSNADKLLQQVADSEVDVASFEFATRYQTEFENLDSDIVETY</sequence>
<organism evidence="1 2">
    <name type="scientific">Mycena venus</name>
    <dbReference type="NCBI Taxonomy" id="2733690"/>
    <lineage>
        <taxon>Eukaryota</taxon>
        <taxon>Fungi</taxon>
        <taxon>Dikarya</taxon>
        <taxon>Basidiomycota</taxon>
        <taxon>Agaricomycotina</taxon>
        <taxon>Agaricomycetes</taxon>
        <taxon>Agaricomycetidae</taxon>
        <taxon>Agaricales</taxon>
        <taxon>Marasmiineae</taxon>
        <taxon>Mycenaceae</taxon>
        <taxon>Mycena</taxon>
    </lineage>
</organism>
<dbReference type="EMBL" id="JACAZI010000003">
    <property type="protein sequence ID" value="KAF7365930.1"/>
    <property type="molecule type" value="Genomic_DNA"/>
</dbReference>